<evidence type="ECO:0000313" key="3">
    <source>
        <dbReference type="EMBL" id="PXY39850.1"/>
    </source>
</evidence>
<dbReference type="Pfam" id="PF03544">
    <property type="entry name" value="TonB_C"/>
    <property type="match status" value="1"/>
</dbReference>
<evidence type="ECO:0000259" key="2">
    <source>
        <dbReference type="Pfam" id="PF03544"/>
    </source>
</evidence>
<dbReference type="PANTHER" id="PTHR33446:SF2">
    <property type="entry name" value="PROTEIN TONB"/>
    <property type="match status" value="1"/>
</dbReference>
<dbReference type="InterPro" id="IPR037682">
    <property type="entry name" value="TonB_C"/>
</dbReference>
<accession>A0A2V4BQC7</accession>
<dbReference type="EMBL" id="QJHK01000014">
    <property type="protein sequence ID" value="PXY39850.1"/>
    <property type="molecule type" value="Genomic_DNA"/>
</dbReference>
<dbReference type="GO" id="GO:0098797">
    <property type="term" value="C:plasma membrane protein complex"/>
    <property type="evidence" value="ECO:0007669"/>
    <property type="project" value="TreeGrafter"/>
</dbReference>
<protein>
    <submittedName>
        <fullName evidence="3">Energy transducer TonB</fullName>
    </submittedName>
</protein>
<dbReference type="RefSeq" id="WP_110307478.1">
    <property type="nucleotide sequence ID" value="NZ_QJHK01000014.1"/>
</dbReference>
<evidence type="ECO:0000256" key="1">
    <source>
        <dbReference type="SAM" id="Phobius"/>
    </source>
</evidence>
<evidence type="ECO:0000313" key="4">
    <source>
        <dbReference type="Proteomes" id="UP000247903"/>
    </source>
</evidence>
<dbReference type="GO" id="GO:0031992">
    <property type="term" value="F:energy transducer activity"/>
    <property type="evidence" value="ECO:0007669"/>
    <property type="project" value="TreeGrafter"/>
</dbReference>
<dbReference type="InterPro" id="IPR051045">
    <property type="entry name" value="TonB-dependent_transducer"/>
</dbReference>
<gene>
    <name evidence="3" type="ORF">DMB65_15110</name>
</gene>
<dbReference type="PANTHER" id="PTHR33446">
    <property type="entry name" value="PROTEIN TONB-RELATED"/>
    <property type="match status" value="1"/>
</dbReference>
<proteinExistence type="predicted"/>
<reference evidence="3 4" key="1">
    <citation type="submission" date="2018-05" db="EMBL/GenBank/DDBJ databases">
        <title>Flavobacterium sp. strain IMCC34759, incomplete genome.</title>
        <authorList>
            <person name="Joung Y."/>
            <person name="Cho J."/>
        </authorList>
    </citation>
    <scope>NUCLEOTIDE SEQUENCE [LARGE SCALE GENOMIC DNA]</scope>
    <source>
        <strain evidence="3 4">IMCC34759</strain>
    </source>
</reference>
<name>A0A2V4BQC7_9FLAO</name>
<organism evidence="3 4">
    <name type="scientific">Flavobacterium cheongpyeongense</name>
    <dbReference type="NCBI Taxonomy" id="2212651"/>
    <lineage>
        <taxon>Bacteria</taxon>
        <taxon>Pseudomonadati</taxon>
        <taxon>Bacteroidota</taxon>
        <taxon>Flavobacteriia</taxon>
        <taxon>Flavobacteriales</taxon>
        <taxon>Flavobacteriaceae</taxon>
        <taxon>Flavobacterium</taxon>
    </lineage>
</organism>
<dbReference type="Gene3D" id="3.30.1150.10">
    <property type="match status" value="1"/>
</dbReference>
<keyword evidence="4" id="KW-1185">Reference proteome</keyword>
<feature type="domain" description="TonB C-terminal" evidence="2">
    <location>
        <begin position="214"/>
        <end position="273"/>
    </location>
</feature>
<dbReference type="SUPFAM" id="SSF74653">
    <property type="entry name" value="TolA/TonB C-terminal domain"/>
    <property type="match status" value="1"/>
</dbReference>
<dbReference type="Proteomes" id="UP000247903">
    <property type="component" value="Unassembled WGS sequence"/>
</dbReference>
<keyword evidence="1" id="KW-0812">Transmembrane</keyword>
<comment type="caution">
    <text evidence="3">The sequence shown here is derived from an EMBL/GenBank/DDBJ whole genome shotgun (WGS) entry which is preliminary data.</text>
</comment>
<dbReference type="AlphaFoldDB" id="A0A2V4BQC7"/>
<sequence>MSKLSLYETKWTDLVFENKNKEYGAYQLRQENTKTTVTALFTALLVIATIGTTSVVINKFRSGDPVIAPPRIFDDPLIPVNMDPTIVQPKTDEPIAPPVQEQQAMKEVTDASQLINPVVSTTQDAVENIAPNIENVPVVDHTSTGTGTAINAMPVSGNGNGAGTQPGTTDNGNTVVSTAVLDKMPEFPGGMSKFYTYVGNNFNRPELDAEKTLRVYVSFVIEKDGSMTDITVKNDPGYGLGKEAIRVLKSLKTKWTPGILEGKPVRTAYNLPITIKTEME</sequence>
<keyword evidence="1" id="KW-0472">Membrane</keyword>
<dbReference type="OrthoDB" id="1095452at2"/>
<keyword evidence="1" id="KW-1133">Transmembrane helix</keyword>
<feature type="transmembrane region" description="Helical" evidence="1">
    <location>
        <begin position="37"/>
        <end position="57"/>
    </location>
</feature>
<dbReference type="GO" id="GO:0055085">
    <property type="term" value="P:transmembrane transport"/>
    <property type="evidence" value="ECO:0007669"/>
    <property type="project" value="InterPro"/>
</dbReference>